<keyword evidence="9" id="KW-1185">Reference proteome</keyword>
<evidence type="ECO:0000259" key="6">
    <source>
        <dbReference type="PROSITE" id="PS51736"/>
    </source>
</evidence>
<proteinExistence type="predicted"/>
<dbReference type="RefSeq" id="WP_026990686.1">
    <property type="nucleotide sequence ID" value="NZ_AUGP01000017.1"/>
</dbReference>
<dbReference type="InterPro" id="IPR036162">
    <property type="entry name" value="Resolvase-like_N_sf"/>
</dbReference>
<sequence>MYDQTKSAYLYIRVSTDEQKRKGYSLPEQEDRLLKYCAFNNIEVKGIYREDFSAKNFNRPEWKKLITVIKNKSKEGKSILFIKWDRFSRNIELAYEMIGILRKHRTTAMAIDQPIDFSVPESTVMLAVYLSVPEAENSRRALNTANGIHRAKLMGRYPNKAPIGYINLTLVDGRKIIAPKQPDAEIISWAFHQLVKNIHKIEKIRNMAYDKGLKCSRSHFFRIIHNPVYCGLISVKFNSEEQQMVKGTHDPLISETLFYEVQHIINTKRKVTAKTDILKSTFFLRGFLTCPLCGRKLSGSFSQGSTKKYSYYHCQGSCKTRISAPFLNDCYQRKLQQLVLSNGAIGLLKIILEDCNTNSQKAKYLHDQNMVIIKLNEENSILSKARKLFVVDTLKYDDYSELKKESLANSKCLKSELQDINIKLKSIEEQSQLASKPFVDIFKGFSSLDTANKKHLVNLIPPVKVNFQTGDISLELNGALSKILTSKKHKKKQ</sequence>
<reference evidence="8 9" key="1">
    <citation type="submission" date="2013-09" db="EMBL/GenBank/DDBJ databases">
        <authorList>
            <person name="Zeng Z."/>
            <person name="Chen C."/>
        </authorList>
    </citation>
    <scope>NUCLEOTIDE SEQUENCE [LARGE SCALE GENOMIC DNA]</scope>
    <source>
        <strain evidence="8 9">WB 4.1-42</strain>
    </source>
</reference>
<dbReference type="CDD" id="cd00338">
    <property type="entry name" value="Ser_Recombinase"/>
    <property type="match status" value="1"/>
</dbReference>
<keyword evidence="3" id="KW-0233">DNA recombination</keyword>
<dbReference type="InterPro" id="IPR006119">
    <property type="entry name" value="Resolv_N"/>
</dbReference>
<dbReference type="SUPFAM" id="SSF53041">
    <property type="entry name" value="Resolvase-like"/>
    <property type="match status" value="1"/>
</dbReference>
<dbReference type="Pfam" id="PF07508">
    <property type="entry name" value="Recombinase"/>
    <property type="match status" value="1"/>
</dbReference>
<evidence type="ECO:0000259" key="7">
    <source>
        <dbReference type="PROSITE" id="PS51737"/>
    </source>
</evidence>
<evidence type="ECO:0000313" key="8">
    <source>
        <dbReference type="EMBL" id="KGO91028.1"/>
    </source>
</evidence>
<dbReference type="PROSITE" id="PS51737">
    <property type="entry name" value="RECOMBINASE_DNA_BIND"/>
    <property type="match status" value="1"/>
</dbReference>
<dbReference type="GO" id="GO:0015074">
    <property type="term" value="P:DNA integration"/>
    <property type="evidence" value="ECO:0007669"/>
    <property type="project" value="UniProtKB-KW"/>
</dbReference>
<dbReference type="InterPro" id="IPR038109">
    <property type="entry name" value="DNA_bind_recomb_sf"/>
</dbReference>
<feature type="active site" description="O-(5'-phospho-DNA)-serine intermediate" evidence="4 5">
    <location>
        <position position="15"/>
    </location>
</feature>
<dbReference type="Proteomes" id="UP000030111">
    <property type="component" value="Unassembled WGS sequence"/>
</dbReference>
<dbReference type="InterPro" id="IPR011109">
    <property type="entry name" value="DNA_bind_recombinase_dom"/>
</dbReference>
<feature type="domain" description="Recombinase" evidence="7">
    <location>
        <begin position="162"/>
        <end position="271"/>
    </location>
</feature>
<dbReference type="Pfam" id="PF00239">
    <property type="entry name" value="Resolvase"/>
    <property type="match status" value="1"/>
</dbReference>
<gene>
    <name evidence="8" type="ORF">Q766_20290</name>
</gene>
<dbReference type="SMART" id="SM00857">
    <property type="entry name" value="Resolvase"/>
    <property type="match status" value="1"/>
</dbReference>
<evidence type="ECO:0000256" key="1">
    <source>
        <dbReference type="ARBA" id="ARBA00022908"/>
    </source>
</evidence>
<keyword evidence="2" id="KW-0238">DNA-binding</keyword>
<evidence type="ECO:0000256" key="2">
    <source>
        <dbReference type="ARBA" id="ARBA00023125"/>
    </source>
</evidence>
<dbReference type="GO" id="GO:0000150">
    <property type="term" value="F:DNA strand exchange activity"/>
    <property type="evidence" value="ECO:0007669"/>
    <property type="project" value="InterPro"/>
</dbReference>
<dbReference type="Gene3D" id="3.40.50.1390">
    <property type="entry name" value="Resolvase, N-terminal catalytic domain"/>
    <property type="match status" value="1"/>
</dbReference>
<evidence type="ECO:0000313" key="9">
    <source>
        <dbReference type="Proteomes" id="UP000030111"/>
    </source>
</evidence>
<dbReference type="OrthoDB" id="9815006at2"/>
<feature type="domain" description="Resolvase/invertase-type recombinase catalytic" evidence="6">
    <location>
        <begin position="7"/>
        <end position="155"/>
    </location>
</feature>
<dbReference type="PANTHER" id="PTHR30461:SF2">
    <property type="entry name" value="SERINE RECOMBINASE PINE-RELATED"/>
    <property type="match status" value="1"/>
</dbReference>
<name>A0A0A2MHT2_9FLAO</name>
<dbReference type="PROSITE" id="PS00397">
    <property type="entry name" value="RECOMBINASES_1"/>
    <property type="match status" value="1"/>
</dbReference>
<dbReference type="PROSITE" id="PS51736">
    <property type="entry name" value="RECOMBINASES_3"/>
    <property type="match status" value="1"/>
</dbReference>
<organism evidence="8 9">
    <name type="scientific">Flavobacterium subsaxonicum WB 4.1-42 = DSM 21790</name>
    <dbReference type="NCBI Taxonomy" id="1121898"/>
    <lineage>
        <taxon>Bacteria</taxon>
        <taxon>Pseudomonadati</taxon>
        <taxon>Bacteroidota</taxon>
        <taxon>Flavobacteriia</taxon>
        <taxon>Flavobacteriales</taxon>
        <taxon>Flavobacteriaceae</taxon>
        <taxon>Flavobacterium</taxon>
    </lineage>
</organism>
<evidence type="ECO:0000256" key="3">
    <source>
        <dbReference type="ARBA" id="ARBA00023172"/>
    </source>
</evidence>
<dbReference type="Gene3D" id="3.90.1750.20">
    <property type="entry name" value="Putative Large Serine Recombinase, Chain B, Domain 2"/>
    <property type="match status" value="1"/>
</dbReference>
<protein>
    <submittedName>
        <fullName evidence="8">Recombinase</fullName>
    </submittedName>
</protein>
<dbReference type="EMBL" id="JRLY01000029">
    <property type="protein sequence ID" value="KGO91028.1"/>
    <property type="molecule type" value="Genomic_DNA"/>
</dbReference>
<dbReference type="InterPro" id="IPR050639">
    <property type="entry name" value="SSR_resolvase"/>
</dbReference>
<evidence type="ECO:0000256" key="5">
    <source>
        <dbReference type="PROSITE-ProRule" id="PRU10137"/>
    </source>
</evidence>
<evidence type="ECO:0000256" key="4">
    <source>
        <dbReference type="PIRSR" id="PIRSR606118-50"/>
    </source>
</evidence>
<accession>A0A0A2MHT2</accession>
<dbReference type="PANTHER" id="PTHR30461">
    <property type="entry name" value="DNA-INVERTASE FROM LAMBDOID PROPHAGE"/>
    <property type="match status" value="1"/>
</dbReference>
<dbReference type="GO" id="GO:0003677">
    <property type="term" value="F:DNA binding"/>
    <property type="evidence" value="ECO:0007669"/>
    <property type="project" value="UniProtKB-KW"/>
</dbReference>
<dbReference type="AlphaFoldDB" id="A0A0A2MHT2"/>
<dbReference type="InterPro" id="IPR006118">
    <property type="entry name" value="Recombinase_CS"/>
</dbReference>
<dbReference type="STRING" id="1121898.GCA_000422725_01843"/>
<keyword evidence="1" id="KW-0229">DNA integration</keyword>
<comment type="caution">
    <text evidence="8">The sequence shown here is derived from an EMBL/GenBank/DDBJ whole genome shotgun (WGS) entry which is preliminary data.</text>
</comment>
<dbReference type="eggNOG" id="COG1961">
    <property type="taxonomic scope" value="Bacteria"/>
</dbReference>